<name>A0A285VID9_9MICO</name>
<protein>
    <submittedName>
        <fullName evidence="1">Aldose 1-epimerase</fullName>
    </submittedName>
</protein>
<dbReference type="InterPro" id="IPR014718">
    <property type="entry name" value="GH-type_carb-bd"/>
</dbReference>
<keyword evidence="2" id="KW-1185">Reference proteome</keyword>
<dbReference type="RefSeq" id="WP_097187240.1">
    <property type="nucleotide sequence ID" value="NZ_OBQK01000002.1"/>
</dbReference>
<evidence type="ECO:0000313" key="1">
    <source>
        <dbReference type="EMBL" id="SOC53842.1"/>
    </source>
</evidence>
<accession>A0A285VID9</accession>
<dbReference type="SUPFAM" id="SSF74650">
    <property type="entry name" value="Galactose mutarotase-like"/>
    <property type="match status" value="1"/>
</dbReference>
<dbReference type="NCBIfam" id="NF011719">
    <property type="entry name" value="PRK15172.1"/>
    <property type="match status" value="1"/>
</dbReference>
<dbReference type="Gene3D" id="2.70.98.10">
    <property type="match status" value="1"/>
</dbReference>
<dbReference type="Proteomes" id="UP000219688">
    <property type="component" value="Unassembled WGS sequence"/>
</dbReference>
<dbReference type="InterPro" id="IPR008183">
    <property type="entry name" value="Aldose_1/G6P_1-epimerase"/>
</dbReference>
<dbReference type="GO" id="GO:0033499">
    <property type="term" value="P:galactose catabolic process via UDP-galactose, Leloir pathway"/>
    <property type="evidence" value="ECO:0007669"/>
    <property type="project" value="TreeGrafter"/>
</dbReference>
<sequence>MTVNGSITTLVAGSYEARVGQVGASLLSLTHRGRHLVQPVRADDDLADGYQGRTLVPWPNRVVGGRYEVGGTAYRLPVDEPQTGAALHGLGAFQAWDVQTSSPGAGSWVLDLPATYGYPFDVLCRATYELDPVQGLTLTVTGTNQGSGPAPFGASTHPYLSCDDRPLAECTLQLPAPTVLLTDERLSPAGLAPVAGTPHDFLAPTEVGERLVDNAYTDLPEGRWVVELTHPDTVGVRMTSEARWVQLYTGDRIGRRGAAIEPMTCPPNAFNSDPDGVLLKPGDSRSLTLTLAAIL</sequence>
<proteinExistence type="predicted"/>
<dbReference type="GO" id="GO:0030246">
    <property type="term" value="F:carbohydrate binding"/>
    <property type="evidence" value="ECO:0007669"/>
    <property type="project" value="InterPro"/>
</dbReference>
<reference evidence="2" key="1">
    <citation type="submission" date="2017-08" db="EMBL/GenBank/DDBJ databases">
        <authorList>
            <person name="Varghese N."/>
            <person name="Submissions S."/>
        </authorList>
    </citation>
    <scope>NUCLEOTIDE SEQUENCE [LARGE SCALE GENOMIC DNA]</scope>
    <source>
        <strain evidence="2">USBA17B2</strain>
    </source>
</reference>
<organism evidence="1 2">
    <name type="scientific">Ornithinimicrobium cerasi</name>
    <dbReference type="NCBI Taxonomy" id="2248773"/>
    <lineage>
        <taxon>Bacteria</taxon>
        <taxon>Bacillati</taxon>
        <taxon>Actinomycetota</taxon>
        <taxon>Actinomycetes</taxon>
        <taxon>Micrococcales</taxon>
        <taxon>Ornithinimicrobiaceae</taxon>
        <taxon>Ornithinimicrobium</taxon>
    </lineage>
</organism>
<dbReference type="PANTHER" id="PTHR10091:SF0">
    <property type="entry name" value="GALACTOSE MUTAROTASE"/>
    <property type="match status" value="1"/>
</dbReference>
<evidence type="ECO:0000313" key="2">
    <source>
        <dbReference type="Proteomes" id="UP000219688"/>
    </source>
</evidence>
<gene>
    <name evidence="1" type="ORF">SAMN05421879_102200</name>
</gene>
<dbReference type="GO" id="GO:0004034">
    <property type="term" value="F:aldose 1-epimerase activity"/>
    <property type="evidence" value="ECO:0007669"/>
    <property type="project" value="TreeGrafter"/>
</dbReference>
<dbReference type="EMBL" id="OBQK01000002">
    <property type="protein sequence ID" value="SOC53842.1"/>
    <property type="molecule type" value="Genomic_DNA"/>
</dbReference>
<dbReference type="GO" id="GO:0006006">
    <property type="term" value="P:glucose metabolic process"/>
    <property type="evidence" value="ECO:0007669"/>
    <property type="project" value="TreeGrafter"/>
</dbReference>
<dbReference type="PANTHER" id="PTHR10091">
    <property type="entry name" value="ALDOSE-1-EPIMERASE"/>
    <property type="match status" value="1"/>
</dbReference>
<dbReference type="InterPro" id="IPR011013">
    <property type="entry name" value="Gal_mutarotase_sf_dom"/>
</dbReference>
<dbReference type="Pfam" id="PF01263">
    <property type="entry name" value="Aldose_epim"/>
    <property type="match status" value="1"/>
</dbReference>
<dbReference type="AlphaFoldDB" id="A0A285VID9"/>